<dbReference type="GO" id="GO:0015035">
    <property type="term" value="F:protein-disulfide reductase activity"/>
    <property type="evidence" value="ECO:0007669"/>
    <property type="project" value="UniProtKB-UniRule"/>
</dbReference>
<gene>
    <name evidence="11" type="primary">trxA</name>
    <name evidence="11" type="ORF">COT95_02525</name>
</gene>
<evidence type="ECO:0000256" key="4">
    <source>
        <dbReference type="ARBA" id="ARBA00023157"/>
    </source>
</evidence>
<dbReference type="CDD" id="cd02947">
    <property type="entry name" value="TRX_family"/>
    <property type="match status" value="1"/>
</dbReference>
<dbReference type="PIRSF" id="PIRSF000077">
    <property type="entry name" value="Thioredoxin"/>
    <property type="match status" value="1"/>
</dbReference>
<dbReference type="EMBL" id="PFAN01000124">
    <property type="protein sequence ID" value="PIR94746.1"/>
    <property type="molecule type" value="Genomic_DNA"/>
</dbReference>
<dbReference type="GO" id="GO:0005829">
    <property type="term" value="C:cytosol"/>
    <property type="evidence" value="ECO:0007669"/>
    <property type="project" value="TreeGrafter"/>
</dbReference>
<feature type="domain" description="Thioredoxin" evidence="10">
    <location>
        <begin position="1"/>
        <end position="106"/>
    </location>
</feature>
<comment type="caution">
    <text evidence="11">The sequence shown here is derived from an EMBL/GenBank/DDBJ whole genome shotgun (WGS) entry which is preliminary data.</text>
</comment>
<protein>
    <recommendedName>
        <fullName evidence="6 7">Thioredoxin</fullName>
    </recommendedName>
</protein>
<dbReference type="InterPro" id="IPR005746">
    <property type="entry name" value="Thioredoxin"/>
</dbReference>
<feature type="active site" description="Nucleophile" evidence="8">
    <location>
        <position position="31"/>
    </location>
</feature>
<dbReference type="PANTHER" id="PTHR45663">
    <property type="entry name" value="GEO12009P1"/>
    <property type="match status" value="1"/>
</dbReference>
<keyword evidence="2" id="KW-0813">Transport</keyword>
<evidence type="ECO:0000256" key="8">
    <source>
        <dbReference type="PIRSR" id="PIRSR000077-1"/>
    </source>
</evidence>
<feature type="site" description="Contributes to redox potential value" evidence="8">
    <location>
        <position position="32"/>
    </location>
</feature>
<dbReference type="InterPro" id="IPR036249">
    <property type="entry name" value="Thioredoxin-like_sf"/>
</dbReference>
<comment type="similarity">
    <text evidence="1 7">Belongs to the thioredoxin family.</text>
</comment>
<sequence length="106" mass="11815">MSELTITDQNFSAKVLENKKPVLVDFWAPWCGPCQMMGPIIEEVAAEIGDNALVGKLNVDENQEMAEKYGVSSIPTIIFFKDGKEVERMIGVRDKNELVKKLAELA</sequence>
<feature type="active site" description="Nucleophile" evidence="8">
    <location>
        <position position="34"/>
    </location>
</feature>
<dbReference type="Pfam" id="PF00085">
    <property type="entry name" value="Thioredoxin"/>
    <property type="match status" value="1"/>
</dbReference>
<dbReference type="AlphaFoldDB" id="A0A2H0V6L9"/>
<evidence type="ECO:0000313" key="11">
    <source>
        <dbReference type="EMBL" id="PIR94746.1"/>
    </source>
</evidence>
<evidence type="ECO:0000259" key="10">
    <source>
        <dbReference type="PROSITE" id="PS51352"/>
    </source>
</evidence>
<proteinExistence type="inferred from homology"/>
<evidence type="ECO:0000256" key="1">
    <source>
        <dbReference type="ARBA" id="ARBA00008987"/>
    </source>
</evidence>
<dbReference type="GO" id="GO:0045454">
    <property type="term" value="P:cell redox homeostasis"/>
    <property type="evidence" value="ECO:0007669"/>
    <property type="project" value="TreeGrafter"/>
</dbReference>
<dbReference type="InterPro" id="IPR013766">
    <property type="entry name" value="Thioredoxin_domain"/>
</dbReference>
<dbReference type="FunFam" id="3.40.30.10:FF:000001">
    <property type="entry name" value="Thioredoxin"/>
    <property type="match status" value="1"/>
</dbReference>
<keyword evidence="4 9" id="KW-1015">Disulfide bond</keyword>
<dbReference type="InterPro" id="IPR017937">
    <property type="entry name" value="Thioredoxin_CS"/>
</dbReference>
<keyword evidence="3" id="KW-0249">Electron transport</keyword>
<evidence type="ECO:0000256" key="9">
    <source>
        <dbReference type="PIRSR" id="PIRSR000077-4"/>
    </source>
</evidence>
<feature type="site" description="Contributes to redox potential value" evidence="8">
    <location>
        <position position="33"/>
    </location>
</feature>
<dbReference type="NCBIfam" id="TIGR01068">
    <property type="entry name" value="thioredoxin"/>
    <property type="match status" value="1"/>
</dbReference>
<evidence type="ECO:0000256" key="7">
    <source>
        <dbReference type="PIRNR" id="PIRNR000077"/>
    </source>
</evidence>
<dbReference type="SUPFAM" id="SSF52833">
    <property type="entry name" value="Thioredoxin-like"/>
    <property type="match status" value="1"/>
</dbReference>
<evidence type="ECO:0000256" key="5">
    <source>
        <dbReference type="ARBA" id="ARBA00023284"/>
    </source>
</evidence>
<dbReference type="PANTHER" id="PTHR45663:SF11">
    <property type="entry name" value="GEO12009P1"/>
    <property type="match status" value="1"/>
</dbReference>
<dbReference type="PROSITE" id="PS51352">
    <property type="entry name" value="THIOREDOXIN_2"/>
    <property type="match status" value="1"/>
</dbReference>
<evidence type="ECO:0000256" key="3">
    <source>
        <dbReference type="ARBA" id="ARBA00022982"/>
    </source>
</evidence>
<feature type="disulfide bond" description="Redox-active" evidence="9">
    <location>
        <begin position="31"/>
        <end position="34"/>
    </location>
</feature>
<feature type="site" description="Deprotonates C-terminal active site Cys" evidence="8">
    <location>
        <position position="25"/>
    </location>
</feature>
<accession>A0A2H0V6L9</accession>
<reference evidence="12" key="1">
    <citation type="submission" date="2017-09" db="EMBL/GenBank/DDBJ databases">
        <title>Depth-based differentiation of microbial function through sediment-hosted aquifers and enrichment of novel symbionts in the deep terrestrial subsurface.</title>
        <authorList>
            <person name="Probst A.J."/>
            <person name="Ladd B."/>
            <person name="Jarett J.K."/>
            <person name="Geller-Mcgrath D.E."/>
            <person name="Sieber C.M.K."/>
            <person name="Emerson J.B."/>
            <person name="Anantharaman K."/>
            <person name="Thomas B.C."/>
            <person name="Malmstrom R."/>
            <person name="Stieglmeier M."/>
            <person name="Klingl A."/>
            <person name="Woyke T."/>
            <person name="Ryan C.M."/>
            <person name="Banfield J.F."/>
        </authorList>
    </citation>
    <scope>NUCLEOTIDE SEQUENCE [LARGE SCALE GENOMIC DNA]</scope>
</reference>
<evidence type="ECO:0000313" key="12">
    <source>
        <dbReference type="Proteomes" id="UP000228614"/>
    </source>
</evidence>
<dbReference type="Proteomes" id="UP000228614">
    <property type="component" value="Unassembled WGS sequence"/>
</dbReference>
<dbReference type="Gene3D" id="3.40.30.10">
    <property type="entry name" value="Glutaredoxin"/>
    <property type="match status" value="1"/>
</dbReference>
<organism evidence="11 12">
    <name type="scientific">Candidatus Falkowbacteria bacterium CG10_big_fil_rev_8_21_14_0_10_37_6</name>
    <dbReference type="NCBI Taxonomy" id="1974563"/>
    <lineage>
        <taxon>Bacteria</taxon>
        <taxon>Candidatus Falkowiibacteriota</taxon>
    </lineage>
</organism>
<dbReference type="PRINTS" id="PR00421">
    <property type="entry name" value="THIOREDOXIN"/>
</dbReference>
<keyword evidence="5 9" id="KW-0676">Redox-active center</keyword>
<evidence type="ECO:0000256" key="6">
    <source>
        <dbReference type="NCBIfam" id="TIGR01068"/>
    </source>
</evidence>
<evidence type="ECO:0000256" key="2">
    <source>
        <dbReference type="ARBA" id="ARBA00022448"/>
    </source>
</evidence>
<dbReference type="PROSITE" id="PS00194">
    <property type="entry name" value="THIOREDOXIN_1"/>
    <property type="match status" value="1"/>
</dbReference>
<name>A0A2H0V6L9_9BACT</name>